<feature type="region of interest" description="Disordered" evidence="9">
    <location>
        <begin position="331"/>
        <end position="444"/>
    </location>
</feature>
<keyword evidence="8" id="KW-0539">Nucleus</keyword>
<reference evidence="11" key="1">
    <citation type="journal article" date="2020" name="Nat. Ecol. Evol.">
        <title>Deeply conserved synteny resolves early events in vertebrate evolution.</title>
        <authorList>
            <person name="Simakov O."/>
            <person name="Marletaz F."/>
            <person name="Yue J.X."/>
            <person name="O'Connell B."/>
            <person name="Jenkins J."/>
            <person name="Brandt A."/>
            <person name="Calef R."/>
            <person name="Tung C.H."/>
            <person name="Huang T.K."/>
            <person name="Schmutz J."/>
            <person name="Satoh N."/>
            <person name="Yu J.K."/>
            <person name="Putnam N.H."/>
            <person name="Green R.E."/>
            <person name="Rokhsar D.S."/>
        </authorList>
    </citation>
    <scope>NUCLEOTIDE SEQUENCE [LARGE SCALE GENOMIC DNA]</scope>
    <source>
        <strain evidence="11">S238N-H82</strain>
    </source>
</reference>
<dbReference type="GO" id="GO:0000783">
    <property type="term" value="C:nuclear telomere cap complex"/>
    <property type="evidence" value="ECO:0000318"/>
    <property type="project" value="GO_Central"/>
</dbReference>
<dbReference type="KEGG" id="bfo:118426339"/>
<comment type="similarity">
    <text evidence="3">Belongs to the telombin family.</text>
</comment>
<dbReference type="Pfam" id="PF02765">
    <property type="entry name" value="POT1"/>
    <property type="match status" value="1"/>
</dbReference>
<dbReference type="OMA" id="NHVHLAK"/>
<dbReference type="FunFam" id="2.40.50.140:FF:000119">
    <property type="entry name" value="Protection of telomeres 1 homolog"/>
    <property type="match status" value="1"/>
</dbReference>
<evidence type="ECO:0000313" key="12">
    <source>
        <dbReference type="RefSeq" id="XP_035691544.1"/>
    </source>
</evidence>
<dbReference type="SMART" id="SM00976">
    <property type="entry name" value="Telo_bind"/>
    <property type="match status" value="1"/>
</dbReference>
<dbReference type="OrthoDB" id="2186770at2759"/>
<dbReference type="SUPFAM" id="SSF50249">
    <property type="entry name" value="Nucleic acid-binding proteins"/>
    <property type="match status" value="2"/>
</dbReference>
<dbReference type="InterPro" id="IPR012340">
    <property type="entry name" value="NA-bd_OB-fold"/>
</dbReference>
<dbReference type="InterPro" id="IPR028389">
    <property type="entry name" value="POT1"/>
</dbReference>
<reference evidence="12" key="2">
    <citation type="submission" date="2025-08" db="UniProtKB">
        <authorList>
            <consortium name="RefSeq"/>
        </authorList>
    </citation>
    <scope>IDENTIFICATION</scope>
    <source>
        <strain evidence="12">S238N-H82</strain>
        <tissue evidence="12">Testes</tissue>
    </source>
</reference>
<evidence type="ECO:0000256" key="3">
    <source>
        <dbReference type="ARBA" id="ARBA00008442"/>
    </source>
</evidence>
<dbReference type="InterPro" id="IPR057620">
    <property type="entry name" value="POT1A/B-like_OB"/>
</dbReference>
<keyword evidence="5" id="KW-0158">Chromosome</keyword>
<dbReference type="RefSeq" id="XP_035691544.1">
    <property type="nucleotide sequence ID" value="XM_035835651.1"/>
</dbReference>
<protein>
    <recommendedName>
        <fullName evidence="4">Protection of telomeres protein 1</fullName>
    </recommendedName>
</protein>
<dbReference type="GO" id="GO:0032210">
    <property type="term" value="P:regulation of telomere maintenance via telomerase"/>
    <property type="evidence" value="ECO:0000318"/>
    <property type="project" value="GO_Central"/>
</dbReference>
<feature type="compositionally biased region" description="Polar residues" evidence="9">
    <location>
        <begin position="416"/>
        <end position="427"/>
    </location>
</feature>
<proteinExistence type="inferred from homology"/>
<name>A0A9J7M1C8_BRAFL</name>
<dbReference type="InterPro" id="IPR011564">
    <property type="entry name" value="Telomer_end-bd_POT1/Cdc13"/>
</dbReference>
<evidence type="ECO:0000313" key="11">
    <source>
        <dbReference type="Proteomes" id="UP000001554"/>
    </source>
</evidence>
<feature type="compositionally biased region" description="Polar residues" evidence="9">
    <location>
        <begin position="373"/>
        <end position="388"/>
    </location>
</feature>
<comment type="subcellular location">
    <subcellularLocation>
        <location evidence="2">Chromosome</location>
        <location evidence="2">Telomere</location>
    </subcellularLocation>
    <subcellularLocation>
        <location evidence="1">Nucleus</location>
    </subcellularLocation>
</comment>
<evidence type="ECO:0000256" key="6">
    <source>
        <dbReference type="ARBA" id="ARBA00022895"/>
    </source>
</evidence>
<evidence type="ECO:0000259" key="10">
    <source>
        <dbReference type="SMART" id="SM00976"/>
    </source>
</evidence>
<dbReference type="Pfam" id="PF25507">
    <property type="entry name" value="OB_POT1A"/>
    <property type="match status" value="1"/>
</dbReference>
<dbReference type="GO" id="GO:0016233">
    <property type="term" value="P:telomere capping"/>
    <property type="evidence" value="ECO:0000318"/>
    <property type="project" value="GO_Central"/>
</dbReference>
<dbReference type="PANTHER" id="PTHR14513:SF0">
    <property type="entry name" value="PROTECTION OF TELOMERES PROTEIN 1"/>
    <property type="match status" value="1"/>
</dbReference>
<evidence type="ECO:0000256" key="9">
    <source>
        <dbReference type="SAM" id="MobiDB-lite"/>
    </source>
</evidence>
<evidence type="ECO:0000256" key="5">
    <source>
        <dbReference type="ARBA" id="ARBA00022454"/>
    </source>
</evidence>
<dbReference type="Pfam" id="PF16686">
    <property type="entry name" value="POT1PC"/>
    <property type="match status" value="1"/>
</dbReference>
<dbReference type="CDD" id="cd04497">
    <property type="entry name" value="hPOT1_OB1_like"/>
    <property type="match status" value="1"/>
</dbReference>
<keyword evidence="7" id="KW-0238">DNA-binding</keyword>
<keyword evidence="11" id="KW-1185">Reference proteome</keyword>
<evidence type="ECO:0000256" key="8">
    <source>
        <dbReference type="ARBA" id="ARBA00023242"/>
    </source>
</evidence>
<dbReference type="InterPro" id="IPR032042">
    <property type="entry name" value="POT1PC"/>
</dbReference>
<evidence type="ECO:0000256" key="7">
    <source>
        <dbReference type="ARBA" id="ARBA00023125"/>
    </source>
</evidence>
<dbReference type="Proteomes" id="UP000001554">
    <property type="component" value="Chromosome 11"/>
</dbReference>
<dbReference type="Gene3D" id="2.40.50.140">
    <property type="entry name" value="Nucleic acid-binding proteins"/>
    <property type="match status" value="3"/>
</dbReference>
<evidence type="ECO:0000256" key="4">
    <source>
        <dbReference type="ARBA" id="ARBA00015253"/>
    </source>
</evidence>
<dbReference type="GO" id="GO:0098505">
    <property type="term" value="F:G-rich strand telomeric DNA binding"/>
    <property type="evidence" value="ECO:0000318"/>
    <property type="project" value="GO_Central"/>
</dbReference>
<dbReference type="AlphaFoldDB" id="A0A9J7M1C8"/>
<feature type="domain" description="Telomeric single stranded DNA binding POT1/Cdc13" evidence="10">
    <location>
        <begin position="32"/>
        <end position="166"/>
    </location>
</feature>
<dbReference type="PANTHER" id="PTHR14513">
    <property type="entry name" value="PROTECTION OF TELOMERES 1"/>
    <property type="match status" value="1"/>
</dbReference>
<dbReference type="GeneID" id="118426339"/>
<evidence type="ECO:0000256" key="2">
    <source>
        <dbReference type="ARBA" id="ARBA00004574"/>
    </source>
</evidence>
<gene>
    <name evidence="12" type="primary">LOC118426339</name>
</gene>
<feature type="region of interest" description="Disordered" evidence="9">
    <location>
        <begin position="1"/>
        <end position="28"/>
    </location>
</feature>
<evidence type="ECO:0000256" key="1">
    <source>
        <dbReference type="ARBA" id="ARBA00004123"/>
    </source>
</evidence>
<organism evidence="11 12">
    <name type="scientific">Branchiostoma floridae</name>
    <name type="common">Florida lancelet</name>
    <name type="synonym">Amphioxus</name>
    <dbReference type="NCBI Taxonomy" id="7739"/>
    <lineage>
        <taxon>Eukaryota</taxon>
        <taxon>Metazoa</taxon>
        <taxon>Chordata</taxon>
        <taxon>Cephalochordata</taxon>
        <taxon>Leptocardii</taxon>
        <taxon>Amphioxiformes</taxon>
        <taxon>Branchiostomatidae</taxon>
        <taxon>Branchiostoma</taxon>
    </lineage>
</organism>
<dbReference type="GO" id="GO:0010521">
    <property type="term" value="F:telomerase inhibitor activity"/>
    <property type="evidence" value="ECO:0000318"/>
    <property type="project" value="GO_Central"/>
</dbReference>
<keyword evidence="6" id="KW-0779">Telomere</keyword>
<feature type="compositionally biased region" description="Polar residues" evidence="9">
    <location>
        <begin position="355"/>
        <end position="364"/>
    </location>
</feature>
<accession>A0A9J7M1C8</accession>
<sequence length="648" mass="72487">MSRINDGAGPSTGGHGNNRPPPKTRTGRKYSYTKLCDVKVRTTVNLYAAVKFFKPPFPSRGTDYCMVVRLVDPSLDDLNEGLKCLFFAKEESLLPQIYSIGDIVRIHRLKVDNYRGAPQGNKGPGFSCLVFDGRQGAPTQPRSDSQNFTFEPEDEEKVLELRQWVTLTPELNVMTSDCPTLADVEEGQYYDLSCQIVSMARVDETCVLFQVWDGTIPAVPFRKAEFHGLSLDQKDDLVQKVKGHLVDVFIFDNHVSTALKFKPGDFVRIQNLHVAKYKPPDNEAGQSDELVEFVVHKGTSFGRGLTALSSDHPNFKDMESVMKQVIERSTAADLPTSEQHETDTAAHGPVKRATTGESLDQNSEGMLVDDTDGNVQQGNSMDQEQDSNVQERDNTVQQGDSTAQGSNVTHERDSNVQKGSSNLNEKNSIVPEEGSLVSSSNSTDRRCLQETGTVITGHHHITVTPIHAVLTHYTPFKFRLKAQLVDYSPRDVREFCLLFCYACNYCIEIPSSLKQKDCQKEGRQHSHSSFPCLWCKKTQSRNTECAVVPTMQYIYVVKFILDDGTGSLEAHMWKEHAEVFFKDLPPCNLYQRQEDRQVLSDYMHQLCPGAASQTAAPWMECCIMSYTVKDSGPALYQIFDTSLALEAA</sequence>
<feature type="compositionally biased region" description="Polar residues" evidence="9">
    <location>
        <begin position="395"/>
        <end position="408"/>
    </location>
</feature>